<reference evidence="2 3" key="1">
    <citation type="journal article" date="2019" name="Nat. Ecol. Evol.">
        <title>Megaphylogeny resolves global patterns of mushroom evolution.</title>
        <authorList>
            <person name="Varga T."/>
            <person name="Krizsan K."/>
            <person name="Foldi C."/>
            <person name="Dima B."/>
            <person name="Sanchez-Garcia M."/>
            <person name="Sanchez-Ramirez S."/>
            <person name="Szollosi G.J."/>
            <person name="Szarkandi J.G."/>
            <person name="Papp V."/>
            <person name="Albert L."/>
            <person name="Andreopoulos W."/>
            <person name="Angelini C."/>
            <person name="Antonin V."/>
            <person name="Barry K.W."/>
            <person name="Bougher N.L."/>
            <person name="Buchanan P."/>
            <person name="Buyck B."/>
            <person name="Bense V."/>
            <person name="Catcheside P."/>
            <person name="Chovatia M."/>
            <person name="Cooper J."/>
            <person name="Damon W."/>
            <person name="Desjardin D."/>
            <person name="Finy P."/>
            <person name="Geml J."/>
            <person name="Haridas S."/>
            <person name="Hughes K."/>
            <person name="Justo A."/>
            <person name="Karasinski D."/>
            <person name="Kautmanova I."/>
            <person name="Kiss B."/>
            <person name="Kocsube S."/>
            <person name="Kotiranta H."/>
            <person name="LaButti K.M."/>
            <person name="Lechner B.E."/>
            <person name="Liimatainen K."/>
            <person name="Lipzen A."/>
            <person name="Lukacs Z."/>
            <person name="Mihaltcheva S."/>
            <person name="Morgado L.N."/>
            <person name="Niskanen T."/>
            <person name="Noordeloos M.E."/>
            <person name="Ohm R.A."/>
            <person name="Ortiz-Santana B."/>
            <person name="Ovrebo C."/>
            <person name="Racz N."/>
            <person name="Riley R."/>
            <person name="Savchenko A."/>
            <person name="Shiryaev A."/>
            <person name="Soop K."/>
            <person name="Spirin V."/>
            <person name="Szebenyi C."/>
            <person name="Tomsovsky M."/>
            <person name="Tulloss R.E."/>
            <person name="Uehling J."/>
            <person name="Grigoriev I.V."/>
            <person name="Vagvolgyi C."/>
            <person name="Papp T."/>
            <person name="Martin F.M."/>
            <person name="Miettinen O."/>
            <person name="Hibbett D.S."/>
            <person name="Nagy L.G."/>
        </authorList>
    </citation>
    <scope>NUCLEOTIDE SEQUENCE [LARGE SCALE GENOMIC DNA]</scope>
    <source>
        <strain evidence="2 3">FP101781</strain>
    </source>
</reference>
<evidence type="ECO:0000313" key="3">
    <source>
        <dbReference type="Proteomes" id="UP000298030"/>
    </source>
</evidence>
<dbReference type="Proteomes" id="UP000298030">
    <property type="component" value="Unassembled WGS sequence"/>
</dbReference>
<dbReference type="Pfam" id="PF20236">
    <property type="entry name" value="DUF6593"/>
    <property type="match status" value="1"/>
</dbReference>
<gene>
    <name evidence="2" type="ORF">FA13DRAFT_1237043</name>
</gene>
<sequence>MASDTYNLFFTGRDDPRGCLVIGEDTKPIYFCFETAVKHLSAARTIVYGGDQQLVAKLDWSPGNHLGSAKIGNRQLPMSQLVMPGSSSSSRQFTSGNGRRYEWRRLPDNPTSYDLHSFSQTTGPPTTIAAFRRYAQVTVVGPSHAMLQYTFDNWDLLVDALLALCVNRWIDKHGV</sequence>
<comment type="caution">
    <text evidence="2">The sequence shown here is derived from an EMBL/GenBank/DDBJ whole genome shotgun (WGS) entry which is preliminary data.</text>
</comment>
<organism evidence="2 3">
    <name type="scientific">Coprinellus micaceus</name>
    <name type="common">Glistening ink-cap mushroom</name>
    <name type="synonym">Coprinus micaceus</name>
    <dbReference type="NCBI Taxonomy" id="71717"/>
    <lineage>
        <taxon>Eukaryota</taxon>
        <taxon>Fungi</taxon>
        <taxon>Dikarya</taxon>
        <taxon>Basidiomycota</taxon>
        <taxon>Agaricomycotina</taxon>
        <taxon>Agaricomycetes</taxon>
        <taxon>Agaricomycetidae</taxon>
        <taxon>Agaricales</taxon>
        <taxon>Agaricineae</taxon>
        <taxon>Psathyrellaceae</taxon>
        <taxon>Coprinellus</taxon>
    </lineage>
</organism>
<name>A0A4Y7TPT6_COPMI</name>
<keyword evidence="3" id="KW-1185">Reference proteome</keyword>
<dbReference type="EMBL" id="QPFP01000006">
    <property type="protein sequence ID" value="TEB36210.1"/>
    <property type="molecule type" value="Genomic_DNA"/>
</dbReference>
<dbReference type="AlphaFoldDB" id="A0A4Y7TPT6"/>
<evidence type="ECO:0000259" key="1">
    <source>
        <dbReference type="Pfam" id="PF20236"/>
    </source>
</evidence>
<accession>A0A4Y7TPT6</accession>
<protein>
    <recommendedName>
        <fullName evidence="1">DUF6593 domain-containing protein</fullName>
    </recommendedName>
</protein>
<feature type="domain" description="DUF6593" evidence="1">
    <location>
        <begin position="14"/>
        <end position="158"/>
    </location>
</feature>
<proteinExistence type="predicted"/>
<dbReference type="OrthoDB" id="3183898at2759"/>
<evidence type="ECO:0000313" key="2">
    <source>
        <dbReference type="EMBL" id="TEB36210.1"/>
    </source>
</evidence>
<dbReference type="InterPro" id="IPR046528">
    <property type="entry name" value="DUF6593"/>
</dbReference>